<reference evidence="1 2" key="1">
    <citation type="submission" date="2016-10" db="EMBL/GenBank/DDBJ databases">
        <authorList>
            <person name="Varghese N."/>
            <person name="Submissions S."/>
        </authorList>
    </citation>
    <scope>NUCLEOTIDE SEQUENCE [LARGE SCALE GENOMIC DNA]</scope>
    <source>
        <strain evidence="1 2">DSM 1741</strain>
    </source>
</reference>
<dbReference type="EMBL" id="FOTO01000001">
    <property type="protein sequence ID" value="SFL29149.1"/>
    <property type="molecule type" value="Genomic_DNA"/>
</dbReference>
<accession>A0A8G2F606</accession>
<keyword evidence="2" id="KW-1185">Reference proteome</keyword>
<name>A0A8G2F606_DESNO</name>
<evidence type="ECO:0000313" key="2">
    <source>
        <dbReference type="Proteomes" id="UP000199581"/>
    </source>
</evidence>
<sequence length="507" mass="54839">MNELISLPLLAPLWSRLPHLPPLLRQWGDAPLGQIAASFAQNPSGQAGQQTVSSALLAAARSMTAPVLGDAAAGALAHRLSANSSILAANYHGVECFPEMVQAIHFFALGDLVSEPVEADFGPVVPVLSCSSVSLQSQTYPRGLMLSRRDAEGIAHVHLPFFSSALQDVMASRSPALTMKQLRAMRALWLHKGRPPLLRWEREAVDAIMDRHVLRPDVLDQPTFGAQVTRVNASLCTERYSQARHVQVIYLEMEALVTELLGRDMEDERSVMHRILFDPQVRALVLDTLAGVRGCWRTEAINGLALGRTGRAGTVFFWMADEKGRRCPLRLCVTPSGKAGLGFGDTCIPLRPAALRDALAAGTIVPSLFTSYMSLTLDHGLRCFGGIFLAEYLPAMMRGVASAMEAVGSPLRVHLPDQCLAALPLTVQIEDMGLRPAGSVELAAAGGLTRAHLSRIAQLTLADVLPLSLASWYQDYVPTGERAPDWESALTRLASRWNGVTVNPLSS</sequence>
<evidence type="ECO:0000313" key="1">
    <source>
        <dbReference type="EMBL" id="SFL29149.1"/>
    </source>
</evidence>
<comment type="caution">
    <text evidence="1">The sequence shown here is derived from an EMBL/GenBank/DDBJ whole genome shotgun (WGS) entry which is preliminary data.</text>
</comment>
<dbReference type="RefSeq" id="WP_092188731.1">
    <property type="nucleotide sequence ID" value="NZ_FOTO01000001.1"/>
</dbReference>
<dbReference type="Proteomes" id="UP000199581">
    <property type="component" value="Unassembled WGS sequence"/>
</dbReference>
<organism evidence="1 2">
    <name type="scientific">Desulfomicrobium norvegicum (strain DSM 1741 / NCIMB 8310)</name>
    <name type="common">Desulfovibrio baculatus (strain Norway 4)</name>
    <name type="synonym">Desulfovibrio desulfuricans (strain Norway 4)</name>
    <dbReference type="NCBI Taxonomy" id="52561"/>
    <lineage>
        <taxon>Bacteria</taxon>
        <taxon>Pseudomonadati</taxon>
        <taxon>Thermodesulfobacteriota</taxon>
        <taxon>Desulfovibrionia</taxon>
        <taxon>Desulfovibrionales</taxon>
        <taxon>Desulfomicrobiaceae</taxon>
        <taxon>Desulfomicrobium</taxon>
    </lineage>
</organism>
<proteinExistence type="predicted"/>
<gene>
    <name evidence="1" type="ORF">SAMN05421830_101399</name>
</gene>
<protein>
    <submittedName>
        <fullName evidence="1">Uncharacterized protein</fullName>
    </submittedName>
</protein>
<dbReference type="AlphaFoldDB" id="A0A8G2F606"/>
<dbReference type="OrthoDB" id="5410773at2"/>